<organism evidence="1 2">
    <name type="scientific">Ensifer adhaerens</name>
    <name type="common">Sinorhizobium morelense</name>
    <dbReference type="NCBI Taxonomy" id="106592"/>
    <lineage>
        <taxon>Bacteria</taxon>
        <taxon>Pseudomonadati</taxon>
        <taxon>Pseudomonadota</taxon>
        <taxon>Alphaproteobacteria</taxon>
        <taxon>Hyphomicrobiales</taxon>
        <taxon>Rhizobiaceae</taxon>
        <taxon>Sinorhizobium/Ensifer group</taxon>
        <taxon>Ensifer</taxon>
    </lineage>
</organism>
<name>A0A0L8BIX9_ENSAD</name>
<accession>A0A0L8BIX9</accession>
<evidence type="ECO:0000313" key="1">
    <source>
        <dbReference type="EMBL" id="KOF14543.1"/>
    </source>
</evidence>
<dbReference type="PATRIC" id="fig|106592.7.peg.4025"/>
<sequence>MAELEAKRRDFCCVRINLNEGDVRTDLDFFRKLFHSVLMAAFGSGAYGGRKSPTFFSYLELNASGTLSDLEQMPLICAIIIASAVKSGNINLNVPDDMLQEDLINIRSELKKPILILVDECNVLRENRIILEKLRNIFMNMTGFMLMFAATDDFFPVMDEVFSPIMRQFKRIDIGPFKGEDDVKQCIRGPLERLLLSERDVRNLAPSPFISEVEALSGRKPYEIQLICHELFKRCQEGKSKRFSLNLNTLESIQEVLARGQNINDRPLLKTARKMRSSLFQVLDAACGGTEQLDIADTWRVEYLLNGESRWNEEQYFKNCSELEALGFIRVEPGAVSFCGDQFDRIYLKYLARSKAARLSLAGLSADDFIFASFGRVAEELEGLRPIAGARSDGGPQDITPIIDCIGGAQLPTDCDLTPLFEGILLGVMYQDVGSSVRLFELRFKGDIGSGQAWFIWQDPEHVAGLKKLRKRFDEIRKNGTKVQTEIEILSWDLRVPSPLEVSNTVQALGDEHLATRVANELMDMVQFFYVRQRDKMRAMEVAKAAFRLQQSRLHPSANNVGYLYMDHRDFDEARLWLQAAIQYAEENEQQLYLYNSGVLYALTGDYVAAKFELSRAKEQRQVGASCAQRLYVDENGKLMTIEVLEPPSLLALIDEALDAISAMSEQSVTYQVLS</sequence>
<comment type="caution">
    <text evidence="1">The sequence shown here is derived from an EMBL/GenBank/DDBJ whole genome shotgun (WGS) entry which is preliminary data.</text>
</comment>
<dbReference type="EMBL" id="LGAP01000025">
    <property type="protein sequence ID" value="KOF14543.1"/>
    <property type="molecule type" value="Genomic_DNA"/>
</dbReference>
<dbReference type="SUPFAM" id="SSF48452">
    <property type="entry name" value="TPR-like"/>
    <property type="match status" value="1"/>
</dbReference>
<dbReference type="AlphaFoldDB" id="A0A0L8BIX9"/>
<evidence type="ECO:0008006" key="3">
    <source>
        <dbReference type="Google" id="ProtNLM"/>
    </source>
</evidence>
<gene>
    <name evidence="1" type="ORF">AC244_26245</name>
</gene>
<reference evidence="2" key="1">
    <citation type="submission" date="2015-07" db="EMBL/GenBank/DDBJ databases">
        <title>Whole genome sequence of an Ensifer adhaerens strain isolated from a cave pool in the Wind Cave National Park.</title>
        <authorList>
            <person name="Eng W.W.H."/>
            <person name="Gan H.M."/>
            <person name="Barton H.A."/>
            <person name="Savka M.A."/>
        </authorList>
    </citation>
    <scope>NUCLEOTIDE SEQUENCE [LARGE SCALE GENOMIC DNA]</scope>
    <source>
        <strain evidence="2">SD006</strain>
    </source>
</reference>
<dbReference type="Proteomes" id="UP000037425">
    <property type="component" value="Unassembled WGS sequence"/>
</dbReference>
<dbReference type="Gene3D" id="1.25.40.10">
    <property type="entry name" value="Tetratricopeptide repeat domain"/>
    <property type="match status" value="1"/>
</dbReference>
<proteinExistence type="predicted"/>
<protein>
    <recommendedName>
        <fullName evidence="3">Tetratricopeptide repeat protein</fullName>
    </recommendedName>
</protein>
<evidence type="ECO:0000313" key="2">
    <source>
        <dbReference type="Proteomes" id="UP000037425"/>
    </source>
</evidence>
<dbReference type="InterPro" id="IPR011990">
    <property type="entry name" value="TPR-like_helical_dom_sf"/>
</dbReference>